<dbReference type="InterPro" id="IPR011990">
    <property type="entry name" value="TPR-like_helical_dom_sf"/>
</dbReference>
<reference evidence="5 7" key="1">
    <citation type="submission" date="2019-09" db="EMBL/GenBank/DDBJ databases">
        <title>Draft genome of the ectomycorrhizal ascomycete Sphaerosporella brunnea.</title>
        <authorList>
            <consortium name="DOE Joint Genome Institute"/>
            <person name="Benucci G.M."/>
            <person name="Marozzi G."/>
            <person name="Antonielli L."/>
            <person name="Sanchez S."/>
            <person name="Marco P."/>
            <person name="Wang X."/>
            <person name="Falini L.B."/>
            <person name="Barry K."/>
            <person name="Haridas S."/>
            <person name="Lipzen A."/>
            <person name="Labutti K."/>
            <person name="Grigoriev I.V."/>
            <person name="Murat C."/>
            <person name="Martin F."/>
            <person name="Albertini E."/>
            <person name="Donnini D."/>
            <person name="Bonito G."/>
        </authorList>
    </citation>
    <scope>NUCLEOTIDE SEQUENCE [LARGE SCALE GENOMIC DNA]</scope>
    <source>
        <strain evidence="5 7">Sb_GMNB300</strain>
    </source>
</reference>
<protein>
    <recommendedName>
        <fullName evidence="8">TPR-like protein</fullName>
    </recommendedName>
</protein>
<dbReference type="EMBL" id="VXIS01000223">
    <property type="protein sequence ID" value="KAA8896191.1"/>
    <property type="molecule type" value="Genomic_DNA"/>
</dbReference>
<evidence type="ECO:0000256" key="3">
    <source>
        <dbReference type="PROSITE-ProRule" id="PRU00339"/>
    </source>
</evidence>
<evidence type="ECO:0000256" key="2">
    <source>
        <dbReference type="ARBA" id="ARBA00022803"/>
    </source>
</evidence>
<dbReference type="Pfam" id="PF13181">
    <property type="entry name" value="TPR_8"/>
    <property type="match status" value="1"/>
</dbReference>
<gene>
    <name evidence="5" type="ORF">FN846DRAFT_783912</name>
    <name evidence="6" type="ORF">FN846DRAFT_783928</name>
</gene>
<dbReference type="Proteomes" id="UP000326924">
    <property type="component" value="Unassembled WGS sequence"/>
</dbReference>
<dbReference type="InterPro" id="IPR019734">
    <property type="entry name" value="TPR_rpt"/>
</dbReference>
<feature type="region of interest" description="Disordered" evidence="4">
    <location>
        <begin position="1"/>
        <end position="20"/>
    </location>
</feature>
<evidence type="ECO:0000256" key="1">
    <source>
        <dbReference type="ARBA" id="ARBA00022737"/>
    </source>
</evidence>
<dbReference type="SUPFAM" id="SSF48452">
    <property type="entry name" value="TPR-like"/>
    <property type="match status" value="1"/>
</dbReference>
<comment type="caution">
    <text evidence="5">The sequence shown here is derived from an EMBL/GenBank/DDBJ whole genome shotgun (WGS) entry which is preliminary data.</text>
</comment>
<accession>A0A5J5ELX2</accession>
<dbReference type="EMBL" id="VXIS01000223">
    <property type="protein sequence ID" value="KAA8896197.1"/>
    <property type="molecule type" value="Genomic_DNA"/>
</dbReference>
<dbReference type="Gene3D" id="1.25.40.10">
    <property type="entry name" value="Tetratricopeptide repeat domain"/>
    <property type="match status" value="1"/>
</dbReference>
<dbReference type="PANTHER" id="PTHR22904:SF523">
    <property type="entry name" value="STRESS-INDUCED-PHOSPHOPROTEIN 1"/>
    <property type="match status" value="1"/>
</dbReference>
<evidence type="ECO:0000313" key="5">
    <source>
        <dbReference type="EMBL" id="KAA8896191.1"/>
    </source>
</evidence>
<evidence type="ECO:0000256" key="4">
    <source>
        <dbReference type="SAM" id="MobiDB-lite"/>
    </source>
</evidence>
<name>A0A5J5ELX2_9PEZI</name>
<dbReference type="AlphaFoldDB" id="A0A5J5ELX2"/>
<sequence>MAPSRPPPTESQLKQSDEWKQKGNVAFRAKNFTEAFASYTEAISLNPQSQTLYSNRSAALLSLGRLPLALNDAKRAVELDPKWAKGYRRKASVLDAMKRFREALVVYEEAIVVTRADPSLSDEQKKKEEAEVKKLMIALNKKLNAKPAHPAVLLVPRDQYRAPGLLIVRESERRVQQGEQFGLWPPIGSCFRRLWIAEMQFHNALIHLNEFNTVEMPVSGMPGPQQVIFGRLQTLEELTTAMIEDIRVGRLDMESLGKLNLCLQLEQQRRNAIGPNITPKEAIAEYARRLTEPPSGRSLPEFARSGGSGSVLASGWDYVRPALQLSIRSSLMGAFLKSVLAEDDNGTPEFRRCVELIEEARALWPDVDGSMRGRSLEETFLRQVKVHLGESLMVGYSRLPKDSPSSERTKILDEIISIGEWIVRSFENKPHPPEEQRLIDPAGGSRWWMLYYTHYSAPLAKAHILIAFGNLSYGTDIDTVALDSKETGKRGPLASSPTRLGISAIHFTKAAAWMPMDEPERANALWWAIFAMVRRGGYYLADFEVLRDMATKCPGYFTPFFPLDCIPDNHAGKHAAAEVLGTTVGGGGGLLALTEVMRDVWKERMEKWGEQKELMGADKIWEDVEPELKVNWSEVWKENQEEDFKTFMG</sequence>
<dbReference type="SMART" id="SM00028">
    <property type="entry name" value="TPR"/>
    <property type="match status" value="3"/>
</dbReference>
<dbReference type="OrthoDB" id="2335338at2759"/>
<dbReference type="PROSITE" id="PS50005">
    <property type="entry name" value="TPR"/>
    <property type="match status" value="1"/>
</dbReference>
<keyword evidence="1" id="KW-0677">Repeat</keyword>
<dbReference type="PANTHER" id="PTHR22904">
    <property type="entry name" value="TPR REPEAT CONTAINING PROTEIN"/>
    <property type="match status" value="1"/>
</dbReference>
<dbReference type="GO" id="GO:0051879">
    <property type="term" value="F:Hsp90 protein binding"/>
    <property type="evidence" value="ECO:0007669"/>
    <property type="project" value="TreeGrafter"/>
</dbReference>
<evidence type="ECO:0000313" key="6">
    <source>
        <dbReference type="EMBL" id="KAA8896197.1"/>
    </source>
</evidence>
<keyword evidence="2 3" id="KW-0802">TPR repeat</keyword>
<proteinExistence type="predicted"/>
<evidence type="ECO:0000313" key="7">
    <source>
        <dbReference type="Proteomes" id="UP000326924"/>
    </source>
</evidence>
<feature type="repeat" description="TPR" evidence="3">
    <location>
        <begin position="16"/>
        <end position="49"/>
    </location>
</feature>
<evidence type="ECO:0008006" key="8">
    <source>
        <dbReference type="Google" id="ProtNLM"/>
    </source>
</evidence>
<organism evidence="5 7">
    <name type="scientific">Sphaerosporella brunnea</name>
    <dbReference type="NCBI Taxonomy" id="1250544"/>
    <lineage>
        <taxon>Eukaryota</taxon>
        <taxon>Fungi</taxon>
        <taxon>Dikarya</taxon>
        <taxon>Ascomycota</taxon>
        <taxon>Pezizomycotina</taxon>
        <taxon>Pezizomycetes</taxon>
        <taxon>Pezizales</taxon>
        <taxon>Pyronemataceae</taxon>
        <taxon>Sphaerosporella</taxon>
    </lineage>
</organism>
<keyword evidence="7" id="KW-1185">Reference proteome</keyword>